<name>A0A974BN51_SEDHY</name>
<protein>
    <submittedName>
        <fullName evidence="1">Uncharacterized protein</fullName>
    </submittedName>
</protein>
<keyword evidence="2" id="KW-1185">Reference proteome</keyword>
<evidence type="ECO:0000313" key="1">
    <source>
        <dbReference type="EMBL" id="NYB75946.1"/>
    </source>
</evidence>
<dbReference type="Proteomes" id="UP000611629">
    <property type="component" value="Unassembled WGS sequence"/>
</dbReference>
<reference evidence="1" key="1">
    <citation type="submission" date="2020-07" db="EMBL/GenBank/DDBJ databases">
        <title>Genomic analysis of a strain of Sedimentibacter Hydroxybenzoicus DSM7310.</title>
        <authorList>
            <person name="Ma S."/>
        </authorList>
    </citation>
    <scope>NUCLEOTIDE SEQUENCE</scope>
    <source>
        <strain evidence="1">DSM 7310</strain>
    </source>
</reference>
<evidence type="ECO:0000313" key="2">
    <source>
        <dbReference type="Proteomes" id="UP000611629"/>
    </source>
</evidence>
<accession>A0A974BN51</accession>
<dbReference type="AlphaFoldDB" id="A0A974BN51"/>
<sequence>MDFKLYNTDIKDINIEEKINKKIKFDLLDQNKKYDLNVEFYNKDLTENMLSEDVSYEIKKEHYLFIKALRNIFEKNNIKVSKFNLMGSVEDLNENEMLISVLKTSDSKKENIIWPCKEIFIFEDHKNKLDTLLYSNIISENDYEYNLENLKEEFSIYDNEEEHRYLN</sequence>
<comment type="caution">
    <text evidence="1">The sequence shown here is derived from an EMBL/GenBank/DDBJ whole genome shotgun (WGS) entry which is preliminary data.</text>
</comment>
<proteinExistence type="predicted"/>
<dbReference type="RefSeq" id="WP_179239664.1">
    <property type="nucleotide sequence ID" value="NZ_JACBNQ010000034.1"/>
</dbReference>
<dbReference type="EMBL" id="JACBNQ010000034">
    <property type="protein sequence ID" value="NYB75946.1"/>
    <property type="molecule type" value="Genomic_DNA"/>
</dbReference>
<organism evidence="1 2">
    <name type="scientific">Sedimentibacter hydroxybenzoicus DSM 7310</name>
    <dbReference type="NCBI Taxonomy" id="1123245"/>
    <lineage>
        <taxon>Bacteria</taxon>
        <taxon>Bacillati</taxon>
        <taxon>Bacillota</taxon>
        <taxon>Tissierellia</taxon>
        <taxon>Sedimentibacter</taxon>
    </lineage>
</organism>
<gene>
    <name evidence="1" type="ORF">HZF24_17500</name>
</gene>